<dbReference type="GO" id="GO:1901137">
    <property type="term" value="P:carbohydrate derivative biosynthetic process"/>
    <property type="evidence" value="ECO:0007669"/>
    <property type="project" value="UniProtKB-ARBA"/>
</dbReference>
<dbReference type="PANTHER" id="PTHR45947">
    <property type="entry name" value="SULFOQUINOVOSYL TRANSFERASE SQD2"/>
    <property type="match status" value="1"/>
</dbReference>
<dbReference type="CDD" id="cd03801">
    <property type="entry name" value="GT4_PimA-like"/>
    <property type="match status" value="1"/>
</dbReference>
<dbReference type="InterPro" id="IPR050194">
    <property type="entry name" value="Glycosyltransferase_grp1"/>
</dbReference>
<dbReference type="PANTHER" id="PTHR45947:SF3">
    <property type="entry name" value="SULFOQUINOVOSYL TRANSFERASE SQD2"/>
    <property type="match status" value="1"/>
</dbReference>
<proteinExistence type="predicted"/>
<dbReference type="Proteomes" id="UP000318336">
    <property type="component" value="Unassembled WGS sequence"/>
</dbReference>
<comment type="caution">
    <text evidence="5">The sequence shown here is derived from an EMBL/GenBank/DDBJ whole genome shotgun (WGS) entry which is preliminary data.</text>
</comment>
<dbReference type="SUPFAM" id="SSF53756">
    <property type="entry name" value="UDP-Glycosyltransferase/glycogen phosphorylase"/>
    <property type="match status" value="1"/>
</dbReference>
<sequence>MKVAQVTTVHPGTENRITYKHAVALAEAGHDVHLIAPPPRADVPGITHHLIQPSKSRLGRVPTGATQVMKKLRDIGPDVVHIHDPELLPTALTFTRSHKAKLVYDAHENLVAQIESKAYLSRAAKPLARLAASTLTAAADRLADAIVIAEPELAPLFPKNPTVVAVQNYPWVSNLMGEPASTQVGDRPTIGYVGAISSDRGLEAMVEATQRSRHKPRLLLAGKLHPESLRDKLKTESVSYVGPISPAAVPDFIAQFDVGLCLLLPKPNYVDAKSTKIYEYMAAARPFVYSNFPRWVREHGSEYGTPVSPDDIESIVDAIDQLLDDGAGRERMGTRGRQRVRDDFSYEAQADALTRLYDSLLEGRPQQRLQGQNY</sequence>
<organism evidence="5 6">
    <name type="scientific">Barrientosiimonas humi</name>
    <dbReference type="NCBI Taxonomy" id="999931"/>
    <lineage>
        <taxon>Bacteria</taxon>
        <taxon>Bacillati</taxon>
        <taxon>Actinomycetota</taxon>
        <taxon>Actinomycetes</taxon>
        <taxon>Micrococcales</taxon>
        <taxon>Dermacoccaceae</taxon>
        <taxon>Barrientosiimonas</taxon>
    </lineage>
</organism>
<evidence type="ECO:0000313" key="5">
    <source>
        <dbReference type="EMBL" id="TQL34090.1"/>
    </source>
</evidence>
<protein>
    <recommendedName>
        <fullName evidence="1">D-inositol 3-phosphate glycosyltransferase</fullName>
    </recommendedName>
</protein>
<dbReference type="InterPro" id="IPR028098">
    <property type="entry name" value="Glyco_trans_4-like_N"/>
</dbReference>
<dbReference type="Gene3D" id="3.40.50.2000">
    <property type="entry name" value="Glycogen Phosphorylase B"/>
    <property type="match status" value="2"/>
</dbReference>
<name>A0A542XE37_9MICO</name>
<evidence type="ECO:0000256" key="2">
    <source>
        <dbReference type="ARBA" id="ARBA00022676"/>
    </source>
</evidence>
<feature type="domain" description="Glycosyltransferase subfamily 4-like N-terminal" evidence="4">
    <location>
        <begin position="16"/>
        <end position="142"/>
    </location>
</feature>
<dbReference type="RefSeq" id="WP_170206856.1">
    <property type="nucleotide sequence ID" value="NZ_CAJTBP010000001.1"/>
</dbReference>
<evidence type="ECO:0000259" key="4">
    <source>
        <dbReference type="Pfam" id="PF13579"/>
    </source>
</evidence>
<evidence type="ECO:0000256" key="1">
    <source>
        <dbReference type="ARBA" id="ARBA00021292"/>
    </source>
</evidence>
<evidence type="ECO:0000313" key="6">
    <source>
        <dbReference type="Proteomes" id="UP000318336"/>
    </source>
</evidence>
<dbReference type="EMBL" id="VFOK01000001">
    <property type="protein sequence ID" value="TQL34090.1"/>
    <property type="molecule type" value="Genomic_DNA"/>
</dbReference>
<dbReference type="Pfam" id="PF13579">
    <property type="entry name" value="Glyco_trans_4_4"/>
    <property type="match status" value="1"/>
</dbReference>
<accession>A0A542XE37</accession>
<dbReference type="Pfam" id="PF13692">
    <property type="entry name" value="Glyco_trans_1_4"/>
    <property type="match status" value="1"/>
</dbReference>
<keyword evidence="2" id="KW-0328">Glycosyltransferase</keyword>
<gene>
    <name evidence="5" type="ORF">FB554_2248</name>
</gene>
<dbReference type="AlphaFoldDB" id="A0A542XE37"/>
<keyword evidence="3" id="KW-0808">Transferase</keyword>
<evidence type="ECO:0000256" key="3">
    <source>
        <dbReference type="ARBA" id="ARBA00022679"/>
    </source>
</evidence>
<reference evidence="5 6" key="1">
    <citation type="submission" date="2019-06" db="EMBL/GenBank/DDBJ databases">
        <title>Sequencing the genomes of 1000 actinobacteria strains.</title>
        <authorList>
            <person name="Klenk H.-P."/>
        </authorList>
    </citation>
    <scope>NUCLEOTIDE SEQUENCE [LARGE SCALE GENOMIC DNA]</scope>
    <source>
        <strain evidence="5 6">DSM 24617</strain>
    </source>
</reference>
<keyword evidence="6" id="KW-1185">Reference proteome</keyword>
<dbReference type="GO" id="GO:0016757">
    <property type="term" value="F:glycosyltransferase activity"/>
    <property type="evidence" value="ECO:0007669"/>
    <property type="project" value="UniProtKB-KW"/>
</dbReference>